<evidence type="ECO:0000256" key="3">
    <source>
        <dbReference type="ARBA" id="ARBA00007012"/>
    </source>
</evidence>
<comment type="catalytic activity">
    <reaction evidence="17 18">
        <text>a ubiquinone + NADH + 5 H(+)(in) = a ubiquinol + NAD(+) + 4 H(+)(out)</text>
        <dbReference type="Rhea" id="RHEA:29091"/>
        <dbReference type="Rhea" id="RHEA-COMP:9565"/>
        <dbReference type="Rhea" id="RHEA-COMP:9566"/>
        <dbReference type="ChEBI" id="CHEBI:15378"/>
        <dbReference type="ChEBI" id="CHEBI:16389"/>
        <dbReference type="ChEBI" id="CHEBI:17976"/>
        <dbReference type="ChEBI" id="CHEBI:57540"/>
        <dbReference type="ChEBI" id="CHEBI:57945"/>
        <dbReference type="EC" id="7.1.1.2"/>
    </reaction>
</comment>
<dbReference type="AlphaFoldDB" id="A0A343C160"/>
<feature type="domain" description="NADH:quinone oxidoreductase/Mrp antiporter transmembrane" evidence="19">
    <location>
        <begin position="24"/>
        <end position="280"/>
    </location>
</feature>
<dbReference type="PANTHER" id="PTHR46552:SF1">
    <property type="entry name" value="NADH-UBIQUINONE OXIDOREDUCTASE CHAIN 2"/>
    <property type="match status" value="1"/>
</dbReference>
<feature type="transmembrane region" description="Helical" evidence="18">
    <location>
        <begin position="194"/>
        <end position="214"/>
    </location>
</feature>
<sequence length="325" mass="38715">MNFKYWKFLFFNMLIFSIILSISSYSWYSMWIGLEINMMSIIPLMNNSKNMMNTESAIKYFSSQIIASTMLLFSIIMMSNNLINNNSLIIMINSALLMKLGSAPFHFWFPEVMEGQKWNICLILLTLQKMIPFMILNYNMNLPMFFTIIILLNMMISMFLGLNQVSIRKIITYSSINHIGWMISIMMFSTMTWMLYFLIYSITMLIFSLLMNYYNIYTMNQLIKFNMNMNFKLIIIFMFFSMAGLPPFIGFMPKWLTIQLMIYNNHYLLPSVMVIITLFTMFYYIRLMISSLIFSSFKTLTFKPNFFMNLNLLLLCFLPLMMMMM</sequence>
<keyword evidence="9 18" id="KW-0999">Mitochondrion inner membrane</keyword>
<evidence type="ECO:0000256" key="13">
    <source>
        <dbReference type="ARBA" id="ARBA00023027"/>
    </source>
</evidence>
<dbReference type="GO" id="GO:0008137">
    <property type="term" value="F:NADH dehydrogenase (ubiquinone) activity"/>
    <property type="evidence" value="ECO:0007669"/>
    <property type="project" value="UniProtKB-EC"/>
</dbReference>
<dbReference type="PANTHER" id="PTHR46552">
    <property type="entry name" value="NADH-UBIQUINONE OXIDOREDUCTASE CHAIN 2"/>
    <property type="match status" value="1"/>
</dbReference>
<dbReference type="Pfam" id="PF00361">
    <property type="entry name" value="Proton_antipo_M"/>
    <property type="match status" value="1"/>
</dbReference>
<accession>A0A343C160</accession>
<keyword evidence="12 18" id="KW-1133">Transmembrane helix</keyword>
<evidence type="ECO:0000256" key="1">
    <source>
        <dbReference type="ARBA" id="ARBA00003257"/>
    </source>
</evidence>
<keyword evidence="6" id="KW-0813">Transport</keyword>
<keyword evidence="15 18" id="KW-0496">Mitochondrion</keyword>
<feature type="transmembrane region" description="Helical" evidence="18">
    <location>
        <begin position="170"/>
        <end position="188"/>
    </location>
</feature>
<evidence type="ECO:0000256" key="14">
    <source>
        <dbReference type="ARBA" id="ARBA00023075"/>
    </source>
</evidence>
<dbReference type="InterPro" id="IPR003917">
    <property type="entry name" value="NADH_UbQ_OxRdtase_chain2"/>
</dbReference>
<geneLocation type="mitochondrion" evidence="20"/>
<evidence type="ECO:0000256" key="10">
    <source>
        <dbReference type="ARBA" id="ARBA00022967"/>
    </source>
</evidence>
<feature type="transmembrane region" description="Helical" evidence="18">
    <location>
        <begin position="144"/>
        <end position="163"/>
    </location>
</feature>
<keyword evidence="7 18" id="KW-0679">Respiratory chain</keyword>
<evidence type="ECO:0000256" key="9">
    <source>
        <dbReference type="ARBA" id="ARBA00022792"/>
    </source>
</evidence>
<evidence type="ECO:0000313" key="20">
    <source>
        <dbReference type="EMBL" id="ARH53753.1"/>
    </source>
</evidence>
<evidence type="ECO:0000256" key="4">
    <source>
        <dbReference type="ARBA" id="ARBA00012944"/>
    </source>
</evidence>
<gene>
    <name evidence="20" type="primary">nad2</name>
</gene>
<keyword evidence="11 18" id="KW-0249">Electron transport</keyword>
<evidence type="ECO:0000256" key="6">
    <source>
        <dbReference type="ARBA" id="ARBA00022448"/>
    </source>
</evidence>
<protein>
    <recommendedName>
        <fullName evidence="5 18">NADH-ubiquinone oxidoreductase chain 2</fullName>
        <ecNumber evidence="4 18">7.1.1.2</ecNumber>
    </recommendedName>
</protein>
<keyword evidence="10 18" id="KW-1278">Translocase</keyword>
<dbReference type="PRINTS" id="PR01436">
    <property type="entry name" value="NADHDHGNASE2"/>
</dbReference>
<dbReference type="GO" id="GO:0006120">
    <property type="term" value="P:mitochondrial electron transport, NADH to ubiquinone"/>
    <property type="evidence" value="ECO:0007669"/>
    <property type="project" value="InterPro"/>
</dbReference>
<evidence type="ECO:0000256" key="2">
    <source>
        <dbReference type="ARBA" id="ARBA00004448"/>
    </source>
</evidence>
<evidence type="ECO:0000256" key="8">
    <source>
        <dbReference type="ARBA" id="ARBA00022692"/>
    </source>
</evidence>
<name>A0A343C160_9COLE</name>
<comment type="similarity">
    <text evidence="3 18">Belongs to the complex I subunit 2 family.</text>
</comment>
<evidence type="ECO:0000256" key="17">
    <source>
        <dbReference type="ARBA" id="ARBA00049551"/>
    </source>
</evidence>
<dbReference type="InterPro" id="IPR050175">
    <property type="entry name" value="Complex_I_Subunit_2"/>
</dbReference>
<comment type="function">
    <text evidence="1">Core subunit of the mitochondrial membrane respiratory chain NADH dehydrogenase (Complex I) that is believed to belong to the minimal assembly required for catalysis. Complex I functions in the transfer of electrons from NADH to the respiratory chain. The immediate electron acceptor for the enzyme is believed to be ubiquinone.</text>
</comment>
<feature type="transmembrane region" description="Helical" evidence="18">
    <location>
        <begin position="234"/>
        <end position="255"/>
    </location>
</feature>
<keyword evidence="14 18" id="KW-0830">Ubiquinone</keyword>
<reference evidence="20" key="1">
    <citation type="submission" date="2016-04" db="EMBL/GenBank/DDBJ databases">
        <title>Mitochondria of beetle species.</title>
        <authorList>
            <person name="Hunter A."/>
            <person name="Moriniere J."/>
            <person name="Tang P."/>
            <person name="Linard B."/>
            <person name="Crampton-Platt A."/>
            <person name="Vogler A.P."/>
        </authorList>
    </citation>
    <scope>NUCLEOTIDE SEQUENCE</scope>
</reference>
<comment type="subcellular location">
    <subcellularLocation>
        <location evidence="2 18">Mitochondrion inner membrane</location>
        <topology evidence="2 18">Multi-pass membrane protein</topology>
    </subcellularLocation>
</comment>
<evidence type="ECO:0000256" key="15">
    <source>
        <dbReference type="ARBA" id="ARBA00023128"/>
    </source>
</evidence>
<keyword evidence="13 18" id="KW-0520">NAD</keyword>
<keyword evidence="8 18" id="KW-0812">Transmembrane</keyword>
<dbReference type="EC" id="7.1.1.2" evidence="4 18"/>
<evidence type="ECO:0000256" key="7">
    <source>
        <dbReference type="ARBA" id="ARBA00022660"/>
    </source>
</evidence>
<evidence type="ECO:0000256" key="5">
    <source>
        <dbReference type="ARBA" id="ARBA00021008"/>
    </source>
</evidence>
<feature type="transmembrane region" description="Helical" evidence="18">
    <location>
        <begin position="306"/>
        <end position="324"/>
    </location>
</feature>
<feature type="transmembrane region" description="Helical" evidence="18">
    <location>
        <begin position="5"/>
        <end position="22"/>
    </location>
</feature>
<evidence type="ECO:0000259" key="19">
    <source>
        <dbReference type="Pfam" id="PF00361"/>
    </source>
</evidence>
<evidence type="ECO:0000256" key="11">
    <source>
        <dbReference type="ARBA" id="ARBA00022982"/>
    </source>
</evidence>
<keyword evidence="16 18" id="KW-0472">Membrane</keyword>
<evidence type="ECO:0000256" key="18">
    <source>
        <dbReference type="RuleBase" id="RU003403"/>
    </source>
</evidence>
<proteinExistence type="inferred from homology"/>
<comment type="function">
    <text evidence="18">Core subunit of the mitochondrial membrane respiratory chain NADH dehydrogenase (Complex I) which catalyzes electron transfer from NADH through the respiratory chain, using ubiquinone as an electron acceptor. Essential for the catalytic activity and assembly of complex I.</text>
</comment>
<feature type="transmembrane region" description="Helical" evidence="18">
    <location>
        <begin position="267"/>
        <end position="285"/>
    </location>
</feature>
<dbReference type="EMBL" id="KX087254">
    <property type="protein sequence ID" value="ARH53753.1"/>
    <property type="molecule type" value="Genomic_DNA"/>
</dbReference>
<dbReference type="GO" id="GO:0005743">
    <property type="term" value="C:mitochondrial inner membrane"/>
    <property type="evidence" value="ECO:0007669"/>
    <property type="project" value="UniProtKB-SubCell"/>
</dbReference>
<feature type="transmembrane region" description="Helical" evidence="18">
    <location>
        <begin position="88"/>
        <end position="108"/>
    </location>
</feature>
<evidence type="ECO:0000256" key="16">
    <source>
        <dbReference type="ARBA" id="ARBA00023136"/>
    </source>
</evidence>
<evidence type="ECO:0000256" key="12">
    <source>
        <dbReference type="ARBA" id="ARBA00022989"/>
    </source>
</evidence>
<dbReference type="InterPro" id="IPR001750">
    <property type="entry name" value="ND/Mrp_TM"/>
</dbReference>
<feature type="transmembrane region" description="Helical" evidence="18">
    <location>
        <begin position="57"/>
        <end position="76"/>
    </location>
</feature>
<organism evidence="20">
    <name type="scientific">Carpelimus fuliginosus</name>
    <dbReference type="NCBI Taxonomy" id="1587133"/>
    <lineage>
        <taxon>Eukaryota</taxon>
        <taxon>Metazoa</taxon>
        <taxon>Ecdysozoa</taxon>
        <taxon>Arthropoda</taxon>
        <taxon>Hexapoda</taxon>
        <taxon>Insecta</taxon>
        <taxon>Pterygota</taxon>
        <taxon>Neoptera</taxon>
        <taxon>Endopterygota</taxon>
        <taxon>Coleoptera</taxon>
        <taxon>Polyphaga</taxon>
        <taxon>Staphyliniformia</taxon>
        <taxon>Staphylinidae</taxon>
        <taxon>Oxytelinae group</taxon>
        <taxon>Oxytelinae</taxon>
        <taxon>Carpelimus</taxon>
    </lineage>
</organism>